<dbReference type="AlphaFoldDB" id="A0A2Y9BDA0"/>
<dbReference type="OrthoDB" id="24847at2"/>
<dbReference type="GO" id="GO:0016787">
    <property type="term" value="F:hydrolase activity"/>
    <property type="evidence" value="ECO:0007669"/>
    <property type="project" value="UniProtKB-KW"/>
</dbReference>
<evidence type="ECO:0000259" key="2">
    <source>
        <dbReference type="Pfam" id="PF20434"/>
    </source>
</evidence>
<name>A0A2Y9BDA0_9FIRM</name>
<comment type="caution">
    <text evidence="3">The sequence shown here is derived from an EMBL/GenBank/DDBJ whole genome shotgun (WGS) entry which is preliminary data.</text>
</comment>
<keyword evidence="1" id="KW-0378">Hydrolase</keyword>
<evidence type="ECO:0000256" key="1">
    <source>
        <dbReference type="ARBA" id="ARBA00022801"/>
    </source>
</evidence>
<sequence>MNNHEISIEAAGHIEKKLFDIPYCTQSPSQILDIWYPNEESMAPYPVIVHFHGGGFVVGGHREDSLEPMLRAADRGYAVVSVEYRKCKESRFPAMLYDAKAAVRFLKFHAAKYHLDPDKMALWGPSAGGWIVAMTALTHGNPAFEDLEMGNGGYDSSVAAVVDWCGPCGGFLEMDEAFKKSGTGKPNHNLPDSGESQLLGAPLKEIPELVRMADPCVYVNRSMPPFLIMHGARDAVVPVEQSVRFADTIRKTAGEKKVELFIADEAPHHGRIWWHEDWVSDMVLDYLDKVLKP</sequence>
<accession>A0A2Y9BDA0</accession>
<dbReference type="InterPro" id="IPR049492">
    <property type="entry name" value="BD-FAE-like_dom"/>
</dbReference>
<keyword evidence="4" id="KW-1185">Reference proteome</keyword>
<dbReference type="InterPro" id="IPR029058">
    <property type="entry name" value="AB_hydrolase_fold"/>
</dbReference>
<dbReference type="PANTHER" id="PTHR48081:SF13">
    <property type="entry name" value="ALPHA_BETA HYDROLASE"/>
    <property type="match status" value="1"/>
</dbReference>
<feature type="domain" description="BD-FAE-like" evidence="2">
    <location>
        <begin position="32"/>
        <end position="247"/>
    </location>
</feature>
<dbReference type="PANTHER" id="PTHR48081">
    <property type="entry name" value="AB HYDROLASE SUPERFAMILY PROTEIN C4A8.06C"/>
    <property type="match status" value="1"/>
</dbReference>
<proteinExistence type="predicted"/>
<organism evidence="3 4">
    <name type="scientific">Faecalicatena orotica</name>
    <dbReference type="NCBI Taxonomy" id="1544"/>
    <lineage>
        <taxon>Bacteria</taxon>
        <taxon>Bacillati</taxon>
        <taxon>Bacillota</taxon>
        <taxon>Clostridia</taxon>
        <taxon>Lachnospirales</taxon>
        <taxon>Lachnospiraceae</taxon>
        <taxon>Faecalicatena</taxon>
    </lineage>
</organism>
<dbReference type="Gene3D" id="3.40.50.1820">
    <property type="entry name" value="alpha/beta hydrolase"/>
    <property type="match status" value="1"/>
</dbReference>
<dbReference type="SUPFAM" id="SSF53474">
    <property type="entry name" value="alpha/beta-Hydrolases"/>
    <property type="match status" value="1"/>
</dbReference>
<protein>
    <submittedName>
        <fullName evidence="3">Acetyl esterase/lipase</fullName>
    </submittedName>
</protein>
<dbReference type="Proteomes" id="UP000245845">
    <property type="component" value="Unassembled WGS sequence"/>
</dbReference>
<evidence type="ECO:0000313" key="4">
    <source>
        <dbReference type="Proteomes" id="UP000245845"/>
    </source>
</evidence>
<dbReference type="InterPro" id="IPR050300">
    <property type="entry name" value="GDXG_lipolytic_enzyme"/>
</dbReference>
<evidence type="ECO:0000313" key="3">
    <source>
        <dbReference type="EMBL" id="PWJ29782.1"/>
    </source>
</evidence>
<dbReference type="EMBL" id="QGDL01000005">
    <property type="protein sequence ID" value="PWJ29782.1"/>
    <property type="molecule type" value="Genomic_DNA"/>
</dbReference>
<gene>
    <name evidence="3" type="ORF">A8806_10584</name>
</gene>
<dbReference type="Pfam" id="PF20434">
    <property type="entry name" value="BD-FAE"/>
    <property type="match status" value="1"/>
</dbReference>
<dbReference type="RefSeq" id="WP_109730923.1">
    <property type="nucleotide sequence ID" value="NZ_BAAACK010000018.1"/>
</dbReference>
<reference evidence="3 4" key="1">
    <citation type="submission" date="2018-05" db="EMBL/GenBank/DDBJ databases">
        <title>The Hungate 1000. A catalogue of reference genomes from the rumen microbiome.</title>
        <authorList>
            <person name="Kelly W."/>
        </authorList>
    </citation>
    <scope>NUCLEOTIDE SEQUENCE [LARGE SCALE GENOMIC DNA]</scope>
    <source>
        <strain evidence="3 4">NLAE-zl-C242</strain>
    </source>
</reference>